<sequence>MRLFLMVSSKTSPLSYNLFSIGFQRAMEIFRLDLRHNNLTGKIPRTGSLLSQSPTAFSGNPNLCGFPLQKQFPEAQNWNLRINPENPKKILETLVLWLCLHQCGCLGKGAQQGRWQNEERREKEEKWERVKSKSGKFVVLDEGFGLELEDLLRASAYIVGKGRSGIVYKVVVGRGSSVVAPTMVAEKCLSEGDGSWRFKDFEAEVEAIGKAGHPNLVILRA</sequence>
<organism evidence="1 2">
    <name type="scientific">Dillenia turbinata</name>
    <dbReference type="NCBI Taxonomy" id="194707"/>
    <lineage>
        <taxon>Eukaryota</taxon>
        <taxon>Viridiplantae</taxon>
        <taxon>Streptophyta</taxon>
        <taxon>Embryophyta</taxon>
        <taxon>Tracheophyta</taxon>
        <taxon>Spermatophyta</taxon>
        <taxon>Magnoliopsida</taxon>
        <taxon>eudicotyledons</taxon>
        <taxon>Gunneridae</taxon>
        <taxon>Pentapetalae</taxon>
        <taxon>Dilleniales</taxon>
        <taxon>Dilleniaceae</taxon>
        <taxon>Dillenia</taxon>
    </lineage>
</organism>
<comment type="caution">
    <text evidence="1">The sequence shown here is derived from an EMBL/GenBank/DDBJ whole genome shotgun (WGS) entry which is preliminary data.</text>
</comment>
<dbReference type="SUPFAM" id="SSF56112">
    <property type="entry name" value="Protein kinase-like (PK-like)"/>
    <property type="match status" value="1"/>
</dbReference>
<evidence type="ECO:0000313" key="1">
    <source>
        <dbReference type="EMBL" id="KAK6941878.1"/>
    </source>
</evidence>
<dbReference type="InterPro" id="IPR011009">
    <property type="entry name" value="Kinase-like_dom_sf"/>
</dbReference>
<reference evidence="1 2" key="1">
    <citation type="submission" date="2023-12" db="EMBL/GenBank/DDBJ databases">
        <title>A high-quality genome assembly for Dillenia turbinata (Dilleniales).</title>
        <authorList>
            <person name="Chanderbali A."/>
        </authorList>
    </citation>
    <scope>NUCLEOTIDE SEQUENCE [LARGE SCALE GENOMIC DNA]</scope>
    <source>
        <strain evidence="1">LSX21</strain>
        <tissue evidence="1">Leaf</tissue>
    </source>
</reference>
<proteinExistence type="predicted"/>
<evidence type="ECO:0000313" key="2">
    <source>
        <dbReference type="Proteomes" id="UP001370490"/>
    </source>
</evidence>
<keyword evidence="2" id="KW-1185">Reference proteome</keyword>
<dbReference type="PANTHER" id="PTHR48007">
    <property type="entry name" value="LEUCINE-RICH REPEAT RECEPTOR-LIKE PROTEIN KINASE PXC1"/>
    <property type="match status" value="1"/>
</dbReference>
<accession>A0AAN8W8I0</accession>
<dbReference type="PANTHER" id="PTHR48007:SF8">
    <property type="entry name" value="RECEPTOR PROTEIN KINASE-LIKE PROTEIN ZAR1"/>
    <property type="match status" value="1"/>
</dbReference>
<dbReference type="AlphaFoldDB" id="A0AAN8W8I0"/>
<dbReference type="Gene3D" id="3.30.200.20">
    <property type="entry name" value="Phosphorylase Kinase, domain 1"/>
    <property type="match status" value="1"/>
</dbReference>
<dbReference type="Gene3D" id="3.80.10.10">
    <property type="entry name" value="Ribonuclease Inhibitor"/>
    <property type="match status" value="1"/>
</dbReference>
<dbReference type="EMBL" id="JBAMMX010000004">
    <property type="protein sequence ID" value="KAK6941878.1"/>
    <property type="molecule type" value="Genomic_DNA"/>
</dbReference>
<name>A0AAN8W8I0_9MAGN</name>
<dbReference type="Proteomes" id="UP001370490">
    <property type="component" value="Unassembled WGS sequence"/>
</dbReference>
<gene>
    <name evidence="1" type="ORF">RJ641_027255</name>
</gene>
<dbReference type="InterPro" id="IPR046959">
    <property type="entry name" value="PRK1-6/SRF4-like"/>
</dbReference>
<protein>
    <recommendedName>
        <fullName evidence="3">Protein kinase domain-containing protein</fullName>
    </recommendedName>
</protein>
<evidence type="ECO:0008006" key="3">
    <source>
        <dbReference type="Google" id="ProtNLM"/>
    </source>
</evidence>
<dbReference type="InterPro" id="IPR032675">
    <property type="entry name" value="LRR_dom_sf"/>
</dbReference>